<dbReference type="Proteomes" id="UP001234989">
    <property type="component" value="Chromosome 10"/>
</dbReference>
<accession>A0AAF0UMW3</accession>
<name>A0AAF0UMW3_SOLVR</name>
<protein>
    <submittedName>
        <fullName evidence="1">Uncharacterized protein</fullName>
    </submittedName>
</protein>
<proteinExistence type="predicted"/>
<evidence type="ECO:0000313" key="1">
    <source>
        <dbReference type="EMBL" id="WMV49222.1"/>
    </source>
</evidence>
<keyword evidence="2" id="KW-1185">Reference proteome</keyword>
<dbReference type="AlphaFoldDB" id="A0AAF0UMW3"/>
<evidence type="ECO:0000313" key="2">
    <source>
        <dbReference type="Proteomes" id="UP001234989"/>
    </source>
</evidence>
<gene>
    <name evidence="1" type="ORF">MTR67_042607</name>
</gene>
<organism evidence="1 2">
    <name type="scientific">Solanum verrucosum</name>
    <dbReference type="NCBI Taxonomy" id="315347"/>
    <lineage>
        <taxon>Eukaryota</taxon>
        <taxon>Viridiplantae</taxon>
        <taxon>Streptophyta</taxon>
        <taxon>Embryophyta</taxon>
        <taxon>Tracheophyta</taxon>
        <taxon>Spermatophyta</taxon>
        <taxon>Magnoliopsida</taxon>
        <taxon>eudicotyledons</taxon>
        <taxon>Gunneridae</taxon>
        <taxon>Pentapetalae</taxon>
        <taxon>asterids</taxon>
        <taxon>lamiids</taxon>
        <taxon>Solanales</taxon>
        <taxon>Solanaceae</taxon>
        <taxon>Solanoideae</taxon>
        <taxon>Solaneae</taxon>
        <taxon>Solanum</taxon>
    </lineage>
</organism>
<reference evidence="1" key="1">
    <citation type="submission" date="2023-08" db="EMBL/GenBank/DDBJ databases">
        <title>A de novo genome assembly of Solanum verrucosum Schlechtendal, a Mexican diploid species geographically isolated from the other diploid A-genome species in potato relatives.</title>
        <authorList>
            <person name="Hosaka K."/>
        </authorList>
    </citation>
    <scope>NUCLEOTIDE SEQUENCE</scope>
    <source>
        <tissue evidence="1">Young leaves</tissue>
    </source>
</reference>
<sequence length="169" mass="19785">MEKVKAWDKESTNHCQLRDQGQHKKRFVERKCSNGANKLRVCGTEVESFNYDDGYCHAPSLYLERGRHSRTIVGPQSNPWAYKGMHSCKTSQSSIFISYENQKPNQCQIKKQKVRKLNTIKEETVPFTPLKCESQNARFFVNSIEPFTSEYMHLSLLPNQEDILRLYIY</sequence>
<dbReference type="EMBL" id="CP133621">
    <property type="protein sequence ID" value="WMV49222.1"/>
    <property type="molecule type" value="Genomic_DNA"/>
</dbReference>